<accession>A0A8T0FQF6</accession>
<dbReference type="AlphaFoldDB" id="A0A8T0FQF6"/>
<name>A0A8T0FQF6_ARGBR</name>
<protein>
    <submittedName>
        <fullName evidence="1">Uncharacterized protein</fullName>
    </submittedName>
</protein>
<keyword evidence="2" id="KW-1185">Reference proteome</keyword>
<proteinExistence type="predicted"/>
<dbReference type="EMBL" id="JABXBU010000003">
    <property type="protein sequence ID" value="KAF8793414.1"/>
    <property type="molecule type" value="Genomic_DNA"/>
</dbReference>
<sequence length="128" mass="13923">MTGMSERKAVSSIERSTFAGGKIELGLERGRVLISRHQRGPALTGCRPAALLLQGNALLAEGCLASRRSHVRRTPRALRSGIQHSGQSGRLVLCFVLVCTHSLFQVSGKMDMSFPAEKLTVKDKIPIR</sequence>
<gene>
    <name evidence="1" type="ORF">HNY73_004896</name>
</gene>
<evidence type="ECO:0000313" key="2">
    <source>
        <dbReference type="Proteomes" id="UP000807504"/>
    </source>
</evidence>
<reference evidence="1" key="1">
    <citation type="journal article" date="2020" name="bioRxiv">
        <title>Chromosome-level reference genome of the European wasp spider Argiope bruennichi: a resource for studies on range expansion and evolutionary adaptation.</title>
        <authorList>
            <person name="Sheffer M.M."/>
            <person name="Hoppe A."/>
            <person name="Krehenwinkel H."/>
            <person name="Uhl G."/>
            <person name="Kuss A.W."/>
            <person name="Jensen L."/>
            <person name="Jensen C."/>
            <person name="Gillespie R.G."/>
            <person name="Hoff K.J."/>
            <person name="Prost S."/>
        </authorList>
    </citation>
    <scope>NUCLEOTIDE SEQUENCE</scope>
</reference>
<dbReference type="Proteomes" id="UP000807504">
    <property type="component" value="Unassembled WGS sequence"/>
</dbReference>
<comment type="caution">
    <text evidence="1">The sequence shown here is derived from an EMBL/GenBank/DDBJ whole genome shotgun (WGS) entry which is preliminary data.</text>
</comment>
<reference evidence="1" key="2">
    <citation type="submission" date="2020-06" db="EMBL/GenBank/DDBJ databases">
        <authorList>
            <person name="Sheffer M."/>
        </authorList>
    </citation>
    <scope>NUCLEOTIDE SEQUENCE</scope>
</reference>
<evidence type="ECO:0000313" key="1">
    <source>
        <dbReference type="EMBL" id="KAF8793414.1"/>
    </source>
</evidence>
<organism evidence="1 2">
    <name type="scientific">Argiope bruennichi</name>
    <name type="common">Wasp spider</name>
    <name type="synonym">Aranea bruennichi</name>
    <dbReference type="NCBI Taxonomy" id="94029"/>
    <lineage>
        <taxon>Eukaryota</taxon>
        <taxon>Metazoa</taxon>
        <taxon>Ecdysozoa</taxon>
        <taxon>Arthropoda</taxon>
        <taxon>Chelicerata</taxon>
        <taxon>Arachnida</taxon>
        <taxon>Araneae</taxon>
        <taxon>Araneomorphae</taxon>
        <taxon>Entelegynae</taxon>
        <taxon>Araneoidea</taxon>
        <taxon>Araneidae</taxon>
        <taxon>Argiope</taxon>
    </lineage>
</organism>